<dbReference type="EMBL" id="ML210170">
    <property type="protein sequence ID" value="TFK26891.1"/>
    <property type="molecule type" value="Genomic_DNA"/>
</dbReference>
<gene>
    <name evidence="3" type="ORF">FA15DRAFT_587525</name>
</gene>
<dbReference type="Proteomes" id="UP000307440">
    <property type="component" value="Unassembled WGS sequence"/>
</dbReference>
<evidence type="ECO:0000313" key="4">
    <source>
        <dbReference type="Proteomes" id="UP000307440"/>
    </source>
</evidence>
<dbReference type="InterPro" id="IPR045339">
    <property type="entry name" value="DUF6534"/>
</dbReference>
<name>A0A5C3LEJ1_COPMA</name>
<feature type="transmembrane region" description="Helical" evidence="1">
    <location>
        <begin position="125"/>
        <end position="148"/>
    </location>
</feature>
<evidence type="ECO:0000256" key="1">
    <source>
        <dbReference type="SAM" id="Phobius"/>
    </source>
</evidence>
<dbReference type="PANTHER" id="PTHR40465">
    <property type="entry name" value="CHROMOSOME 1, WHOLE GENOME SHOTGUN SEQUENCE"/>
    <property type="match status" value="1"/>
</dbReference>
<evidence type="ECO:0000313" key="3">
    <source>
        <dbReference type="EMBL" id="TFK26891.1"/>
    </source>
</evidence>
<dbReference type="PANTHER" id="PTHR40465:SF1">
    <property type="entry name" value="DUF6534 DOMAIN-CONTAINING PROTEIN"/>
    <property type="match status" value="1"/>
</dbReference>
<keyword evidence="1" id="KW-1133">Transmembrane helix</keyword>
<organism evidence="3 4">
    <name type="scientific">Coprinopsis marcescibilis</name>
    <name type="common">Agaric fungus</name>
    <name type="synonym">Psathyrella marcescibilis</name>
    <dbReference type="NCBI Taxonomy" id="230819"/>
    <lineage>
        <taxon>Eukaryota</taxon>
        <taxon>Fungi</taxon>
        <taxon>Dikarya</taxon>
        <taxon>Basidiomycota</taxon>
        <taxon>Agaricomycotina</taxon>
        <taxon>Agaricomycetes</taxon>
        <taxon>Agaricomycetidae</taxon>
        <taxon>Agaricales</taxon>
        <taxon>Agaricineae</taxon>
        <taxon>Psathyrellaceae</taxon>
        <taxon>Coprinopsis</taxon>
    </lineage>
</organism>
<feature type="domain" description="DUF6534" evidence="2">
    <location>
        <begin position="178"/>
        <end position="264"/>
    </location>
</feature>
<proteinExistence type="predicted"/>
<dbReference type="STRING" id="230819.A0A5C3LEJ1"/>
<dbReference type="AlphaFoldDB" id="A0A5C3LEJ1"/>
<sequence length="281" mass="31240">MGMFDSTVGAIFIAVVLNTYLSGIVTYQYGLYWTGSTYIQQLIDAVSALTIAGLCISDMFHSICVAYMGWIYAVESFGNPANLINIFWPFPLSAIMMTFTALTTQQFLIYRLHLLTSSLTLKPHLRLIPAIISTILSLTSLTAFAWGMTVGVKVWLAPSMMHLSEVNGLLTVWLTLEVVVDLVLAALLLATLQSKGTGFKQSDRVLRRLIRLSVQTGLCTAIFALLCMILWLTLPNTHWYLLFGLPISRVYTSTLLDTLLSRQRLRGMLNGSDTYVSFSPM</sequence>
<dbReference type="OrthoDB" id="2562493at2759"/>
<feature type="transmembrane region" description="Helical" evidence="1">
    <location>
        <begin position="86"/>
        <end position="104"/>
    </location>
</feature>
<accession>A0A5C3LEJ1</accession>
<protein>
    <recommendedName>
        <fullName evidence="2">DUF6534 domain-containing protein</fullName>
    </recommendedName>
</protein>
<dbReference type="Pfam" id="PF20152">
    <property type="entry name" value="DUF6534"/>
    <property type="match status" value="1"/>
</dbReference>
<feature type="transmembrane region" description="Helical" evidence="1">
    <location>
        <begin position="6"/>
        <end position="27"/>
    </location>
</feature>
<keyword evidence="1" id="KW-0812">Transmembrane</keyword>
<keyword evidence="1" id="KW-0472">Membrane</keyword>
<keyword evidence="4" id="KW-1185">Reference proteome</keyword>
<evidence type="ECO:0000259" key="2">
    <source>
        <dbReference type="Pfam" id="PF20152"/>
    </source>
</evidence>
<feature type="transmembrane region" description="Helical" evidence="1">
    <location>
        <begin position="48"/>
        <end position="74"/>
    </location>
</feature>
<feature type="transmembrane region" description="Helical" evidence="1">
    <location>
        <begin position="168"/>
        <end position="192"/>
    </location>
</feature>
<feature type="transmembrane region" description="Helical" evidence="1">
    <location>
        <begin position="212"/>
        <end position="233"/>
    </location>
</feature>
<reference evidence="3 4" key="1">
    <citation type="journal article" date="2019" name="Nat. Ecol. Evol.">
        <title>Megaphylogeny resolves global patterns of mushroom evolution.</title>
        <authorList>
            <person name="Varga T."/>
            <person name="Krizsan K."/>
            <person name="Foldi C."/>
            <person name="Dima B."/>
            <person name="Sanchez-Garcia M."/>
            <person name="Sanchez-Ramirez S."/>
            <person name="Szollosi G.J."/>
            <person name="Szarkandi J.G."/>
            <person name="Papp V."/>
            <person name="Albert L."/>
            <person name="Andreopoulos W."/>
            <person name="Angelini C."/>
            <person name="Antonin V."/>
            <person name="Barry K.W."/>
            <person name="Bougher N.L."/>
            <person name="Buchanan P."/>
            <person name="Buyck B."/>
            <person name="Bense V."/>
            <person name="Catcheside P."/>
            <person name="Chovatia M."/>
            <person name="Cooper J."/>
            <person name="Damon W."/>
            <person name="Desjardin D."/>
            <person name="Finy P."/>
            <person name="Geml J."/>
            <person name="Haridas S."/>
            <person name="Hughes K."/>
            <person name="Justo A."/>
            <person name="Karasinski D."/>
            <person name="Kautmanova I."/>
            <person name="Kiss B."/>
            <person name="Kocsube S."/>
            <person name="Kotiranta H."/>
            <person name="LaButti K.M."/>
            <person name="Lechner B.E."/>
            <person name="Liimatainen K."/>
            <person name="Lipzen A."/>
            <person name="Lukacs Z."/>
            <person name="Mihaltcheva S."/>
            <person name="Morgado L.N."/>
            <person name="Niskanen T."/>
            <person name="Noordeloos M.E."/>
            <person name="Ohm R.A."/>
            <person name="Ortiz-Santana B."/>
            <person name="Ovrebo C."/>
            <person name="Racz N."/>
            <person name="Riley R."/>
            <person name="Savchenko A."/>
            <person name="Shiryaev A."/>
            <person name="Soop K."/>
            <person name="Spirin V."/>
            <person name="Szebenyi C."/>
            <person name="Tomsovsky M."/>
            <person name="Tulloss R.E."/>
            <person name="Uehling J."/>
            <person name="Grigoriev I.V."/>
            <person name="Vagvolgyi C."/>
            <person name="Papp T."/>
            <person name="Martin F.M."/>
            <person name="Miettinen O."/>
            <person name="Hibbett D.S."/>
            <person name="Nagy L.G."/>
        </authorList>
    </citation>
    <scope>NUCLEOTIDE SEQUENCE [LARGE SCALE GENOMIC DNA]</scope>
    <source>
        <strain evidence="3 4">CBS 121175</strain>
    </source>
</reference>